<protein>
    <submittedName>
        <fullName evidence="3">Uncharacterized protein</fullName>
    </submittedName>
</protein>
<evidence type="ECO:0000256" key="2">
    <source>
        <dbReference type="SAM" id="SignalP"/>
    </source>
</evidence>
<accession>A0A423TRC0</accession>
<organism evidence="3 4">
    <name type="scientific">Penaeus vannamei</name>
    <name type="common">Whiteleg shrimp</name>
    <name type="synonym">Litopenaeus vannamei</name>
    <dbReference type="NCBI Taxonomy" id="6689"/>
    <lineage>
        <taxon>Eukaryota</taxon>
        <taxon>Metazoa</taxon>
        <taxon>Ecdysozoa</taxon>
        <taxon>Arthropoda</taxon>
        <taxon>Crustacea</taxon>
        <taxon>Multicrustacea</taxon>
        <taxon>Malacostraca</taxon>
        <taxon>Eumalacostraca</taxon>
        <taxon>Eucarida</taxon>
        <taxon>Decapoda</taxon>
        <taxon>Dendrobranchiata</taxon>
        <taxon>Penaeoidea</taxon>
        <taxon>Penaeidae</taxon>
        <taxon>Penaeus</taxon>
    </lineage>
</organism>
<feature type="compositionally biased region" description="Basic and acidic residues" evidence="1">
    <location>
        <begin position="266"/>
        <end position="288"/>
    </location>
</feature>
<reference evidence="3 4" key="2">
    <citation type="submission" date="2019-01" db="EMBL/GenBank/DDBJ databases">
        <title>The decoding of complex shrimp genome reveals the adaptation for benthos swimmer, frequently molting mechanism and breeding impact on genome.</title>
        <authorList>
            <person name="Sun Y."/>
            <person name="Gao Y."/>
            <person name="Yu Y."/>
        </authorList>
    </citation>
    <scope>NUCLEOTIDE SEQUENCE [LARGE SCALE GENOMIC DNA]</scope>
    <source>
        <tissue evidence="3">Muscle</tissue>
    </source>
</reference>
<evidence type="ECO:0000313" key="3">
    <source>
        <dbReference type="EMBL" id="ROT79004.1"/>
    </source>
</evidence>
<comment type="caution">
    <text evidence="3">The sequence shown here is derived from an EMBL/GenBank/DDBJ whole genome shotgun (WGS) entry which is preliminary data.</text>
</comment>
<keyword evidence="2" id="KW-0732">Signal</keyword>
<dbReference type="OrthoDB" id="6347952at2759"/>
<sequence length="288" mass="32483">MKVRRLLLVTSLALLIYALSHMAVEKSFRRSPPPAVLKNAVEYPTFKDSCFDYVNFTAENVCCKMQKYMAGEVLRCVERLNAEQRLQHEGRAANATSQANATASPAVTHIALVGDSHMRNMFVSIAERVGRDNLQFRMRAEKDVWREAKEVLKTMHLQQFKDTSEVRHVSAPFRVTWYTDWTLDGFPGLIRRWEANEELRPSLVITGEGNVHWEGGRGGEEGAEVGGGEAERGGPRGGAERGRAEGKKARVGRAERSRTRSRFHERKGGEAERNREGRGQEGRTARRC</sequence>
<evidence type="ECO:0000256" key="1">
    <source>
        <dbReference type="SAM" id="MobiDB-lite"/>
    </source>
</evidence>
<feature type="chain" id="PRO_5019574625" evidence="2">
    <location>
        <begin position="19"/>
        <end position="288"/>
    </location>
</feature>
<reference evidence="3 4" key="1">
    <citation type="submission" date="2018-04" db="EMBL/GenBank/DDBJ databases">
        <authorList>
            <person name="Zhang X."/>
            <person name="Yuan J."/>
            <person name="Li F."/>
            <person name="Xiang J."/>
        </authorList>
    </citation>
    <scope>NUCLEOTIDE SEQUENCE [LARGE SCALE GENOMIC DNA]</scope>
    <source>
        <tissue evidence="3">Muscle</tissue>
    </source>
</reference>
<proteinExistence type="predicted"/>
<feature type="compositionally biased region" description="Basic and acidic residues" evidence="1">
    <location>
        <begin position="229"/>
        <end position="258"/>
    </location>
</feature>
<name>A0A423TRC0_PENVA</name>
<dbReference type="Proteomes" id="UP000283509">
    <property type="component" value="Unassembled WGS sequence"/>
</dbReference>
<gene>
    <name evidence="3" type="ORF">C7M84_002283</name>
</gene>
<dbReference type="AlphaFoldDB" id="A0A423TRC0"/>
<evidence type="ECO:0000313" key="4">
    <source>
        <dbReference type="Proteomes" id="UP000283509"/>
    </source>
</evidence>
<feature type="signal peptide" evidence="2">
    <location>
        <begin position="1"/>
        <end position="18"/>
    </location>
</feature>
<keyword evidence="4" id="KW-1185">Reference proteome</keyword>
<feature type="region of interest" description="Disordered" evidence="1">
    <location>
        <begin position="211"/>
        <end position="288"/>
    </location>
</feature>
<dbReference type="EMBL" id="QCYY01001305">
    <property type="protein sequence ID" value="ROT79004.1"/>
    <property type="molecule type" value="Genomic_DNA"/>
</dbReference>